<feature type="region of interest" description="Disordered" evidence="8">
    <location>
        <begin position="1"/>
        <end position="23"/>
    </location>
</feature>
<evidence type="ECO:0000256" key="1">
    <source>
        <dbReference type="ARBA" id="ARBA00004651"/>
    </source>
</evidence>
<evidence type="ECO:0000256" key="2">
    <source>
        <dbReference type="ARBA" id="ARBA00022448"/>
    </source>
</evidence>
<evidence type="ECO:0000256" key="5">
    <source>
        <dbReference type="ARBA" id="ARBA00022989"/>
    </source>
</evidence>
<feature type="domain" description="ABC transmembrane type-1" evidence="9">
    <location>
        <begin position="80"/>
        <end position="260"/>
    </location>
</feature>
<protein>
    <submittedName>
        <fullName evidence="10">ABC transporter permease</fullName>
    </submittedName>
</protein>
<evidence type="ECO:0000256" key="6">
    <source>
        <dbReference type="ARBA" id="ARBA00023136"/>
    </source>
</evidence>
<dbReference type="SUPFAM" id="SSF161098">
    <property type="entry name" value="MetI-like"/>
    <property type="match status" value="1"/>
</dbReference>
<keyword evidence="6 7" id="KW-0472">Membrane</keyword>
<feature type="compositionally biased region" description="Basic residues" evidence="8">
    <location>
        <begin position="281"/>
        <end position="290"/>
    </location>
</feature>
<keyword evidence="4 7" id="KW-0812">Transmembrane</keyword>
<dbReference type="GO" id="GO:0055085">
    <property type="term" value="P:transmembrane transport"/>
    <property type="evidence" value="ECO:0007669"/>
    <property type="project" value="InterPro"/>
</dbReference>
<evidence type="ECO:0000256" key="8">
    <source>
        <dbReference type="SAM" id="MobiDB-lite"/>
    </source>
</evidence>
<gene>
    <name evidence="10" type="ORF">E1298_00470</name>
</gene>
<evidence type="ECO:0000256" key="3">
    <source>
        <dbReference type="ARBA" id="ARBA00022475"/>
    </source>
</evidence>
<sequence>MIGLIRQSKSPAPPEPPARGAAPSGRGRVLAPLALFAIVLVVWDLANTQGWVSDLILPRPGAVAVAAYDLFSTGLVWEHLGTTLYETLAGFALAALLGIGSAVAAGSSPLLRKMIYPYAVTLQVLPMLSIVPILISAFGFGSTSKIVIAGLISFFPIFVNALTGLLTPDPDAEELFRSLRVGKKRTFVHLLLPTAAPMIFAGLRIGLTLALAGAVVAEVVSAQKGLGFLVQRYSSQLNQDDAFAVVVVLTAMGLLLYGAIGCADRTFVFWRHAGRLPSRTRSRGRRVRRRLSGDPAEHDATRTAASARPAASEERTP</sequence>
<dbReference type="EMBL" id="SMKU01000001">
    <property type="protein sequence ID" value="TDD98171.1"/>
    <property type="molecule type" value="Genomic_DNA"/>
</dbReference>
<dbReference type="InterPro" id="IPR000515">
    <property type="entry name" value="MetI-like"/>
</dbReference>
<dbReference type="CDD" id="cd06261">
    <property type="entry name" value="TM_PBP2"/>
    <property type="match status" value="1"/>
</dbReference>
<dbReference type="Gene3D" id="1.10.3720.10">
    <property type="entry name" value="MetI-like"/>
    <property type="match status" value="1"/>
</dbReference>
<feature type="transmembrane region" description="Helical" evidence="7">
    <location>
        <begin position="242"/>
        <end position="263"/>
    </location>
</feature>
<proteinExistence type="inferred from homology"/>
<feature type="region of interest" description="Disordered" evidence="8">
    <location>
        <begin position="281"/>
        <end position="317"/>
    </location>
</feature>
<feature type="transmembrane region" description="Helical" evidence="7">
    <location>
        <begin position="187"/>
        <end position="216"/>
    </location>
</feature>
<keyword evidence="2 7" id="KW-0813">Transport</keyword>
<dbReference type="Pfam" id="PF00528">
    <property type="entry name" value="BPD_transp_1"/>
    <property type="match status" value="1"/>
</dbReference>
<dbReference type="Proteomes" id="UP000294513">
    <property type="component" value="Unassembled WGS sequence"/>
</dbReference>
<dbReference type="PANTHER" id="PTHR30151:SF20">
    <property type="entry name" value="ABC TRANSPORTER PERMEASE PROTEIN HI_0355-RELATED"/>
    <property type="match status" value="1"/>
</dbReference>
<dbReference type="PROSITE" id="PS50928">
    <property type="entry name" value="ABC_TM1"/>
    <property type="match status" value="1"/>
</dbReference>
<organism evidence="10 11">
    <name type="scientific">Actinomadura rubrisoli</name>
    <dbReference type="NCBI Taxonomy" id="2530368"/>
    <lineage>
        <taxon>Bacteria</taxon>
        <taxon>Bacillati</taxon>
        <taxon>Actinomycetota</taxon>
        <taxon>Actinomycetes</taxon>
        <taxon>Streptosporangiales</taxon>
        <taxon>Thermomonosporaceae</taxon>
        <taxon>Actinomadura</taxon>
    </lineage>
</organism>
<evidence type="ECO:0000313" key="10">
    <source>
        <dbReference type="EMBL" id="TDD98171.1"/>
    </source>
</evidence>
<evidence type="ECO:0000259" key="9">
    <source>
        <dbReference type="PROSITE" id="PS50928"/>
    </source>
</evidence>
<keyword evidence="3" id="KW-1003">Cell membrane</keyword>
<dbReference type="PANTHER" id="PTHR30151">
    <property type="entry name" value="ALKANE SULFONATE ABC TRANSPORTER-RELATED, MEMBRANE SUBUNIT"/>
    <property type="match status" value="1"/>
</dbReference>
<accession>A0A4R5CDP1</accession>
<reference evidence="10 11" key="1">
    <citation type="submission" date="2019-03" db="EMBL/GenBank/DDBJ databases">
        <title>Draft genome sequences of novel Actinobacteria.</title>
        <authorList>
            <person name="Sahin N."/>
            <person name="Ay H."/>
            <person name="Saygin H."/>
        </authorList>
    </citation>
    <scope>NUCLEOTIDE SEQUENCE [LARGE SCALE GENOMIC DNA]</scope>
    <source>
        <strain evidence="10 11">H3C3</strain>
    </source>
</reference>
<feature type="transmembrane region" description="Helical" evidence="7">
    <location>
        <begin position="29"/>
        <end position="46"/>
    </location>
</feature>
<comment type="caution">
    <text evidence="10">The sequence shown here is derived from an EMBL/GenBank/DDBJ whole genome shotgun (WGS) entry which is preliminary data.</text>
</comment>
<comment type="subcellular location">
    <subcellularLocation>
        <location evidence="1 7">Cell membrane</location>
        <topology evidence="1 7">Multi-pass membrane protein</topology>
    </subcellularLocation>
</comment>
<dbReference type="AlphaFoldDB" id="A0A4R5CDP1"/>
<evidence type="ECO:0000313" key="11">
    <source>
        <dbReference type="Proteomes" id="UP000294513"/>
    </source>
</evidence>
<evidence type="ECO:0000256" key="7">
    <source>
        <dbReference type="RuleBase" id="RU363032"/>
    </source>
</evidence>
<name>A0A4R5CDP1_9ACTN</name>
<dbReference type="GO" id="GO:0005886">
    <property type="term" value="C:plasma membrane"/>
    <property type="evidence" value="ECO:0007669"/>
    <property type="project" value="UniProtKB-SubCell"/>
</dbReference>
<dbReference type="OrthoDB" id="7274389at2"/>
<feature type="transmembrane region" description="Helical" evidence="7">
    <location>
        <begin position="118"/>
        <end position="140"/>
    </location>
</feature>
<evidence type="ECO:0000256" key="4">
    <source>
        <dbReference type="ARBA" id="ARBA00022692"/>
    </source>
</evidence>
<feature type="compositionally biased region" description="Basic and acidic residues" evidence="8">
    <location>
        <begin position="291"/>
        <end position="301"/>
    </location>
</feature>
<feature type="transmembrane region" description="Helical" evidence="7">
    <location>
        <begin position="146"/>
        <end position="166"/>
    </location>
</feature>
<dbReference type="RefSeq" id="WP_131888692.1">
    <property type="nucleotide sequence ID" value="NZ_SMKU01000001.1"/>
</dbReference>
<feature type="transmembrane region" description="Helical" evidence="7">
    <location>
        <begin position="87"/>
        <end position="106"/>
    </location>
</feature>
<dbReference type="InterPro" id="IPR035906">
    <property type="entry name" value="MetI-like_sf"/>
</dbReference>
<comment type="similarity">
    <text evidence="7">Belongs to the binding-protein-dependent transport system permease family.</text>
</comment>
<keyword evidence="11" id="KW-1185">Reference proteome</keyword>
<keyword evidence="5 7" id="KW-1133">Transmembrane helix</keyword>